<proteinExistence type="predicted"/>
<evidence type="ECO:0000313" key="1">
    <source>
        <dbReference type="Proteomes" id="UP000790787"/>
    </source>
</evidence>
<accession>A0AC58UT83</accession>
<reference evidence="2" key="2">
    <citation type="submission" date="2025-08" db="UniProtKB">
        <authorList>
            <consortium name="RefSeq"/>
        </authorList>
    </citation>
    <scope>IDENTIFICATION</scope>
    <source>
        <tissue evidence="2">Leaf</tissue>
    </source>
</reference>
<sequence length="600" mass="65736">MAEQQLLGMGFPVDLVAQALTITGGDVVKATEWILSHRNNHHKDSSEDSPNFNPPIPPSSDSPTTTTTNAAHDHHPFQPKIDQFFQFPSKPLTPTPVSTLKVLNPKEVVTPQEDDNEPQLLRLTKRPKLVENEQGKKQKPAPPPHEPLAERMRPRTLDDVVGQDHILAPKSLLRSAIDCGRLPSILLWGPPGTGKTSIARAIVNTCSASQAAGGTNNNNNNTYRFVSLSAVTSGVKDVRDAVDEARRLKKKSNKRTILFIDEVHRFNKAQQDSFLPVIEDGSVIFMGATTENPSFHLITPLLSRCRVLTLNPLKPHDIAALLRRAVADSDKGLCFSMGEMMKIEVNDECIEFLSANCDGDARVALNALEISATTTAARTLMARGSNRELEENTGNADLSCLSAVITLDDVKEALQCKHLAYDKAGNEHYNLVSALHKSMRGSDSDASIYWLARMLEGGEEPLYIARRLVRFASEDVGLADPSALCQAVACYQACHFIGMPECNVILAHCVAYLALAPKSIAVYRAIGAAQKVVRESVGQNEGVPIHLRNAPTKLMKDLGYGKDYIYPPDNPDSSSQTYLPPSLQGYKFLDWPNVAETDRP</sequence>
<keyword evidence="1" id="KW-1185">Reference proteome</keyword>
<protein>
    <submittedName>
        <fullName evidence="2">Uncharacterized protein LOC107798351</fullName>
    </submittedName>
</protein>
<name>A0AC58UT83_TOBAC</name>
<reference evidence="1" key="1">
    <citation type="journal article" date="2014" name="Nat. Commun.">
        <title>The tobacco genome sequence and its comparison with those of tomato and potato.</title>
        <authorList>
            <person name="Sierro N."/>
            <person name="Battey J.N."/>
            <person name="Ouadi S."/>
            <person name="Bakaher N."/>
            <person name="Bovet L."/>
            <person name="Willig A."/>
            <person name="Goepfert S."/>
            <person name="Peitsch M.C."/>
            <person name="Ivanov N.V."/>
        </authorList>
    </citation>
    <scope>NUCLEOTIDE SEQUENCE [LARGE SCALE GENOMIC DNA]</scope>
</reference>
<dbReference type="Proteomes" id="UP000790787">
    <property type="component" value="Chromosome 6"/>
</dbReference>
<organism evidence="1 2">
    <name type="scientific">Nicotiana tabacum</name>
    <name type="common">Common tobacco</name>
    <dbReference type="NCBI Taxonomy" id="4097"/>
    <lineage>
        <taxon>Eukaryota</taxon>
        <taxon>Viridiplantae</taxon>
        <taxon>Streptophyta</taxon>
        <taxon>Embryophyta</taxon>
        <taxon>Tracheophyta</taxon>
        <taxon>Spermatophyta</taxon>
        <taxon>Magnoliopsida</taxon>
        <taxon>eudicotyledons</taxon>
        <taxon>Gunneridae</taxon>
        <taxon>Pentapetalae</taxon>
        <taxon>asterids</taxon>
        <taxon>lamiids</taxon>
        <taxon>Solanales</taxon>
        <taxon>Solanaceae</taxon>
        <taxon>Nicotianoideae</taxon>
        <taxon>Nicotianeae</taxon>
        <taxon>Nicotiana</taxon>
    </lineage>
</organism>
<evidence type="ECO:0000313" key="2">
    <source>
        <dbReference type="RefSeq" id="XP_075112650.1"/>
    </source>
</evidence>
<dbReference type="RefSeq" id="XP_075112650.1">
    <property type="nucleotide sequence ID" value="XM_075256549.1"/>
</dbReference>
<gene>
    <name evidence="2" type="primary">LOC107798351</name>
</gene>